<keyword evidence="2" id="KW-1185">Reference proteome</keyword>
<reference evidence="1 2" key="1">
    <citation type="journal article" date="2018" name="Nat. Ecol. Evol.">
        <title>Pezizomycetes genomes reveal the molecular basis of ectomycorrhizal truffle lifestyle.</title>
        <authorList>
            <person name="Murat C."/>
            <person name="Payen T."/>
            <person name="Noel B."/>
            <person name="Kuo A."/>
            <person name="Morin E."/>
            <person name="Chen J."/>
            <person name="Kohler A."/>
            <person name="Krizsan K."/>
            <person name="Balestrini R."/>
            <person name="Da Silva C."/>
            <person name="Montanini B."/>
            <person name="Hainaut M."/>
            <person name="Levati E."/>
            <person name="Barry K.W."/>
            <person name="Belfiori B."/>
            <person name="Cichocki N."/>
            <person name="Clum A."/>
            <person name="Dockter R.B."/>
            <person name="Fauchery L."/>
            <person name="Guy J."/>
            <person name="Iotti M."/>
            <person name="Le Tacon F."/>
            <person name="Lindquist E.A."/>
            <person name="Lipzen A."/>
            <person name="Malagnac F."/>
            <person name="Mello A."/>
            <person name="Molinier V."/>
            <person name="Miyauchi S."/>
            <person name="Poulain J."/>
            <person name="Riccioni C."/>
            <person name="Rubini A."/>
            <person name="Sitrit Y."/>
            <person name="Splivallo R."/>
            <person name="Traeger S."/>
            <person name="Wang M."/>
            <person name="Zifcakova L."/>
            <person name="Wipf D."/>
            <person name="Zambonelli A."/>
            <person name="Paolocci F."/>
            <person name="Nowrousian M."/>
            <person name="Ottonello S."/>
            <person name="Baldrian P."/>
            <person name="Spatafora J.W."/>
            <person name="Henrissat B."/>
            <person name="Nagy L.G."/>
            <person name="Aury J.M."/>
            <person name="Wincker P."/>
            <person name="Grigoriev I.V."/>
            <person name="Bonfante P."/>
            <person name="Martin F.M."/>
        </authorList>
    </citation>
    <scope>NUCLEOTIDE SEQUENCE [LARGE SCALE GENOMIC DNA]</scope>
    <source>
        <strain evidence="1 2">RN42</strain>
    </source>
</reference>
<dbReference type="EMBL" id="ML119672">
    <property type="protein sequence ID" value="RPA82378.1"/>
    <property type="molecule type" value="Genomic_DNA"/>
</dbReference>
<dbReference type="Proteomes" id="UP000275078">
    <property type="component" value="Unassembled WGS sequence"/>
</dbReference>
<evidence type="ECO:0000313" key="1">
    <source>
        <dbReference type="EMBL" id="RPA82378.1"/>
    </source>
</evidence>
<name>A0A3N4ICJ1_ASCIM</name>
<evidence type="ECO:0000313" key="2">
    <source>
        <dbReference type="Proteomes" id="UP000275078"/>
    </source>
</evidence>
<proteinExistence type="predicted"/>
<sequence>MEQINCIGASPMFGQLEQITRYGIGGIYKKEERFRERLQDIREGGDPAALLLCGGEAELILNRTVIPNSSIAARIAGSDILLNTALTDGSASMVKLSVFRTFIKDKNIRMFDNLVEYRYGEASLLSMNRVGPFRVRIGDESELEGSLGVQDLVALCVIPIVLGASQLEVMLPVLVINDNVAGNFDLKICRDDLRRTSIPITWSGENNLLPAFPATPTAVKIKSNILHIRLDVIAGDYRNGYGRVTLRFNQDSCFNVEVTFAQIERFARVIMPALGLGEKRLFAVMMPLMEGQLELMGYFFALLIASNLYYTHGYPFGHVSVSGNFQNFYTLGGAKSLDDVTVTSLTTRWNRELCMLIHTYAERFVGEDNFSWEESAEIPWERADWLDEMTLVEEVIDGGVEIVGWGLGSRFELGRHFFDTERRRPRNLDAKTCDDCQEGLEVMDEDYQNEEEVVSCGVCGVNRCHECVGIRSECSRTA</sequence>
<dbReference type="AlphaFoldDB" id="A0A3N4ICJ1"/>
<gene>
    <name evidence="1" type="ORF">BJ508DRAFT_361310</name>
</gene>
<protein>
    <submittedName>
        <fullName evidence="1">Uncharacterized protein</fullName>
    </submittedName>
</protein>
<accession>A0A3N4ICJ1</accession>
<organism evidence="1 2">
    <name type="scientific">Ascobolus immersus RN42</name>
    <dbReference type="NCBI Taxonomy" id="1160509"/>
    <lineage>
        <taxon>Eukaryota</taxon>
        <taxon>Fungi</taxon>
        <taxon>Dikarya</taxon>
        <taxon>Ascomycota</taxon>
        <taxon>Pezizomycotina</taxon>
        <taxon>Pezizomycetes</taxon>
        <taxon>Pezizales</taxon>
        <taxon>Ascobolaceae</taxon>
        <taxon>Ascobolus</taxon>
    </lineage>
</organism>